<name>A0ACB7V1E5_DIOAL</name>
<reference evidence="2" key="1">
    <citation type="journal article" date="2022" name="Nat. Commun.">
        <title>Chromosome evolution and the genetic basis of agronomically important traits in greater yam.</title>
        <authorList>
            <person name="Bredeson J.V."/>
            <person name="Lyons J.B."/>
            <person name="Oniyinde I.O."/>
            <person name="Okereke N.R."/>
            <person name="Kolade O."/>
            <person name="Nnabue I."/>
            <person name="Nwadili C.O."/>
            <person name="Hribova E."/>
            <person name="Parker M."/>
            <person name="Nwogha J."/>
            <person name="Shu S."/>
            <person name="Carlson J."/>
            <person name="Kariba R."/>
            <person name="Muthemba S."/>
            <person name="Knop K."/>
            <person name="Barton G.J."/>
            <person name="Sherwood A.V."/>
            <person name="Lopez-Montes A."/>
            <person name="Asiedu R."/>
            <person name="Jamnadass R."/>
            <person name="Muchugi A."/>
            <person name="Goodstein D."/>
            <person name="Egesi C.N."/>
            <person name="Featherston J."/>
            <person name="Asfaw A."/>
            <person name="Simpson G.G."/>
            <person name="Dolezel J."/>
            <person name="Hendre P.S."/>
            <person name="Van Deynze A."/>
            <person name="Kumar P.L."/>
            <person name="Obidiegwu J.E."/>
            <person name="Bhattacharjee R."/>
            <person name="Rokhsar D.S."/>
        </authorList>
    </citation>
    <scope>NUCLEOTIDE SEQUENCE [LARGE SCALE GENOMIC DNA]</scope>
    <source>
        <strain evidence="2">cv. TDa95/00328</strain>
    </source>
</reference>
<dbReference type="Proteomes" id="UP000827976">
    <property type="component" value="Chromosome 12"/>
</dbReference>
<protein>
    <submittedName>
        <fullName evidence="1">Uncharacterized protein</fullName>
    </submittedName>
</protein>
<sequence length="99" mass="11515">MDISIKHVLTTSLSIVGLLNNFNSSTTWRWNELLSNLNFLFYMLNNPRLLVTPMNWMLPAVNLACLGTKFQSLNLFLFSRDLPYWIMKIFTANGFTFCN</sequence>
<gene>
    <name evidence="1" type="ORF">IHE45_12G034500</name>
</gene>
<proteinExistence type="predicted"/>
<keyword evidence="2" id="KW-1185">Reference proteome</keyword>
<comment type="caution">
    <text evidence="1">The sequence shown here is derived from an EMBL/GenBank/DDBJ whole genome shotgun (WGS) entry which is preliminary data.</text>
</comment>
<dbReference type="EMBL" id="CM037022">
    <property type="protein sequence ID" value="KAH7667050.1"/>
    <property type="molecule type" value="Genomic_DNA"/>
</dbReference>
<accession>A0ACB7V1E5</accession>
<evidence type="ECO:0000313" key="1">
    <source>
        <dbReference type="EMBL" id="KAH7667050.1"/>
    </source>
</evidence>
<evidence type="ECO:0000313" key="2">
    <source>
        <dbReference type="Proteomes" id="UP000827976"/>
    </source>
</evidence>
<organism evidence="1 2">
    <name type="scientific">Dioscorea alata</name>
    <name type="common">Purple yam</name>
    <dbReference type="NCBI Taxonomy" id="55571"/>
    <lineage>
        <taxon>Eukaryota</taxon>
        <taxon>Viridiplantae</taxon>
        <taxon>Streptophyta</taxon>
        <taxon>Embryophyta</taxon>
        <taxon>Tracheophyta</taxon>
        <taxon>Spermatophyta</taxon>
        <taxon>Magnoliopsida</taxon>
        <taxon>Liliopsida</taxon>
        <taxon>Dioscoreales</taxon>
        <taxon>Dioscoreaceae</taxon>
        <taxon>Dioscorea</taxon>
    </lineage>
</organism>